<evidence type="ECO:0000256" key="2">
    <source>
        <dbReference type="ARBA" id="ARBA00022695"/>
    </source>
</evidence>
<dbReference type="PROSITE" id="PS50804">
    <property type="entry name" value="SCAN_BOX"/>
    <property type="match status" value="1"/>
</dbReference>
<dbReference type="PROSITE" id="PS50158">
    <property type="entry name" value="ZF_CCHC"/>
    <property type="match status" value="1"/>
</dbReference>
<dbReference type="Pfam" id="PF02023">
    <property type="entry name" value="SCAN"/>
    <property type="match status" value="1"/>
</dbReference>
<dbReference type="InterPro" id="IPR001878">
    <property type="entry name" value="Znf_CCHC"/>
</dbReference>
<dbReference type="InterPro" id="IPR041373">
    <property type="entry name" value="RT_RNaseH"/>
</dbReference>
<evidence type="ECO:0000256" key="6">
    <source>
        <dbReference type="ARBA" id="ARBA00022918"/>
    </source>
</evidence>
<evidence type="ECO:0000256" key="8">
    <source>
        <dbReference type="SAM" id="MobiDB-lite"/>
    </source>
</evidence>
<dbReference type="Proteomes" id="UP001374579">
    <property type="component" value="Unassembled WGS sequence"/>
</dbReference>
<dbReference type="FunFam" id="3.30.420.10:FF:000032">
    <property type="entry name" value="Retrovirus-related Pol polyprotein from transposon 297-like Protein"/>
    <property type="match status" value="1"/>
</dbReference>
<organism evidence="12 13">
    <name type="scientific">Littorina saxatilis</name>
    <dbReference type="NCBI Taxonomy" id="31220"/>
    <lineage>
        <taxon>Eukaryota</taxon>
        <taxon>Metazoa</taxon>
        <taxon>Spiralia</taxon>
        <taxon>Lophotrochozoa</taxon>
        <taxon>Mollusca</taxon>
        <taxon>Gastropoda</taxon>
        <taxon>Caenogastropoda</taxon>
        <taxon>Littorinimorpha</taxon>
        <taxon>Littorinoidea</taxon>
        <taxon>Littorinidae</taxon>
        <taxon>Littorina</taxon>
    </lineage>
</organism>
<sequence length="1268" mass="145021">MAEFWAKGVELGLKGKQLTEFVESQTRLLAQREERQAQREERQAQREDKERQAQREREREEREAQREEKQMELKRLELQIEMETKRLELQTEMVRVQNEHEAPRQRDNQQQMLHRAPKLPAFADGKDQIDCYLARFERFAESARWQRDDWAIQLSAHLTGAALEVYTRLSNDDARDYDVLKEALLRCYNFTERGYRQRFRECQPLSGETPSQFVERLSSYLQKWVELSGEEQSYESLRDLIVKEQFLNACPKDLATRLEEQKLRGLKDITDAAERYFIAHGRTRWTSKSSKPFQKSGNQGNQPAKGQTESAPSSNEGQNITCFHCNAKGHRVANCPQKKNNGHVNDKAQEHRRRYYDNKRQTSGSNQQVCASSVILPRAAEQVDTPSDVEECISDGQLLLANGRSISVVASAAVSVSNMPVSKGFVEKQEVTVLRDSGCNGIIVKEDLVPTEKFTGDFKWTLMADSKCVKAPVVKIQIDTPYFTGEVEAVCLKKPLYDLLIGNIGGARRPDDPDFEWRMGSAQPAAEEEDPLPFANEDISELLRDDRATVHRRDQPQVVSAVTTRAQAKKDKTTTPLRVTNSSATAVVDRDRLIQLQEADLTLTKYRSRPVKEMTKGEGTVQFEVKAKILYRVFQHARVNGGKPLRQVLVPQPLRRQVMEVAHDSIMGGHLGVKKTSDRIQAAFYWPGLHADVTRFCRSCDICQKTIPRGRVPKVPLQKMPLIDRPFKRVAIDLIGEIKPPSEEGHRWVLTLVDYATRYPEAVPLKKIDTETVAEALVDIFSRIGVPEEILTDLGTQFVSECMEEVNRLLSIRHLTTTPYHPMCNGLVEKFNATLKSTLKKLCSEQPRRWHRYINALLFAYREVPQESTGFSPFELMYGRTVRGPMQILKELWTKDVDTPEVKNSYQYVFELREKLEETLEIARENLRKSQDSGKHYYDRKAVNRKFTPGNKVLILLPTDHNKLLMQWKGPYEVEAVVGINDYKVNVGKKSKIYHANLLKLYVERPPEAVQVAASVEEPAKLDEFDGEELLELGDLYKKEGVDDVKLGPDLTEDQQKGLLLENVTKILNAPRPETKKQVQSFLGLAGYYREFIPNFAAITAPLSDMTRKGCPNRILWGPAQEKAYQTVRDLMSRDPVLRLPDTAKEFILRTDASDEGIGAMLMQEHGGKPFPVSYASKKLSGAEKNYSTMEKECLAIVWGIKKFELYLQGVKFVLQTDHKPLTYLNSAKFVNNRIMRWVMYLQNFDMRVESIKGSDNVGADFLSRVCD</sequence>
<dbReference type="AlphaFoldDB" id="A0AAN9AN75"/>
<feature type="domain" description="Integrase catalytic" evidence="11">
    <location>
        <begin position="722"/>
        <end position="881"/>
    </location>
</feature>
<dbReference type="InterPro" id="IPR001584">
    <property type="entry name" value="Integrase_cat-core"/>
</dbReference>
<dbReference type="InterPro" id="IPR041588">
    <property type="entry name" value="Integrase_H2C2"/>
</dbReference>
<dbReference type="InterPro" id="IPR043128">
    <property type="entry name" value="Rev_trsase/Diguanyl_cyclase"/>
</dbReference>
<evidence type="ECO:0008006" key="14">
    <source>
        <dbReference type="Google" id="ProtNLM"/>
    </source>
</evidence>
<feature type="region of interest" description="Disordered" evidence="8">
    <location>
        <begin position="511"/>
        <end position="530"/>
    </location>
</feature>
<dbReference type="Gene3D" id="1.10.340.70">
    <property type="match status" value="1"/>
</dbReference>
<evidence type="ECO:0000256" key="7">
    <source>
        <dbReference type="PROSITE-ProRule" id="PRU00047"/>
    </source>
</evidence>
<evidence type="ECO:0000256" key="5">
    <source>
        <dbReference type="ARBA" id="ARBA00022801"/>
    </source>
</evidence>
<comment type="caution">
    <text evidence="12">The sequence shown here is derived from an EMBL/GenBank/DDBJ whole genome shotgun (WGS) entry which is preliminary data.</text>
</comment>
<keyword evidence="6" id="KW-0695">RNA-directed DNA polymerase</keyword>
<feature type="region of interest" description="Disordered" evidence="8">
    <location>
        <begin position="287"/>
        <end position="316"/>
    </location>
</feature>
<keyword evidence="13" id="KW-1185">Reference proteome</keyword>
<evidence type="ECO:0000313" key="12">
    <source>
        <dbReference type="EMBL" id="KAK7090103.1"/>
    </source>
</evidence>
<dbReference type="Pfam" id="PF17921">
    <property type="entry name" value="Integrase_H2C2"/>
    <property type="match status" value="1"/>
</dbReference>
<accession>A0AAN9AN75</accession>
<dbReference type="InterPro" id="IPR050951">
    <property type="entry name" value="Retrovirus_Pol_polyprotein"/>
</dbReference>
<evidence type="ECO:0000259" key="11">
    <source>
        <dbReference type="PROSITE" id="PS50994"/>
    </source>
</evidence>
<keyword evidence="3" id="KW-0540">Nuclease</keyword>
<dbReference type="InterPro" id="IPR003309">
    <property type="entry name" value="SCAN_dom"/>
</dbReference>
<dbReference type="PANTHER" id="PTHR37984">
    <property type="entry name" value="PROTEIN CBG26694"/>
    <property type="match status" value="1"/>
</dbReference>
<dbReference type="CDD" id="cd09274">
    <property type="entry name" value="RNase_HI_RT_Ty3"/>
    <property type="match status" value="1"/>
</dbReference>
<evidence type="ECO:0000256" key="3">
    <source>
        <dbReference type="ARBA" id="ARBA00022722"/>
    </source>
</evidence>
<evidence type="ECO:0000259" key="9">
    <source>
        <dbReference type="PROSITE" id="PS50158"/>
    </source>
</evidence>
<dbReference type="Gene3D" id="3.10.20.370">
    <property type="match status" value="1"/>
</dbReference>
<feature type="region of interest" description="Disordered" evidence="8">
    <location>
        <begin position="29"/>
        <end position="68"/>
    </location>
</feature>
<dbReference type="GO" id="GO:0016787">
    <property type="term" value="F:hydrolase activity"/>
    <property type="evidence" value="ECO:0007669"/>
    <property type="project" value="UniProtKB-KW"/>
</dbReference>
<dbReference type="Pfam" id="PF00665">
    <property type="entry name" value="rve"/>
    <property type="match status" value="1"/>
</dbReference>
<gene>
    <name evidence="12" type="ORF">V1264_009948</name>
</gene>
<proteinExistence type="predicted"/>
<dbReference type="GO" id="GO:0003964">
    <property type="term" value="F:RNA-directed DNA polymerase activity"/>
    <property type="evidence" value="ECO:0007669"/>
    <property type="project" value="UniProtKB-KW"/>
</dbReference>
<keyword evidence="4" id="KW-0255">Endonuclease</keyword>
<dbReference type="PROSITE" id="PS50994">
    <property type="entry name" value="INTEGRASE"/>
    <property type="match status" value="1"/>
</dbReference>
<reference evidence="12 13" key="1">
    <citation type="submission" date="2024-02" db="EMBL/GenBank/DDBJ databases">
        <title>Chromosome-scale genome assembly of the rough periwinkle Littorina saxatilis.</title>
        <authorList>
            <person name="De Jode A."/>
            <person name="Faria R."/>
            <person name="Formenti G."/>
            <person name="Sims Y."/>
            <person name="Smith T.P."/>
            <person name="Tracey A."/>
            <person name="Wood J.M.D."/>
            <person name="Zagrodzka Z.B."/>
            <person name="Johannesson K."/>
            <person name="Butlin R.K."/>
            <person name="Leder E.H."/>
        </authorList>
    </citation>
    <scope>NUCLEOTIDE SEQUENCE [LARGE SCALE GENOMIC DNA]</scope>
    <source>
        <strain evidence="12">Snail1</strain>
        <tissue evidence="12">Muscle</tissue>
    </source>
</reference>
<dbReference type="PANTHER" id="PTHR37984:SF15">
    <property type="entry name" value="INTEGRASE CATALYTIC DOMAIN-CONTAINING PROTEIN"/>
    <property type="match status" value="1"/>
</dbReference>
<dbReference type="FunFam" id="3.30.70.270:FF:000020">
    <property type="entry name" value="Transposon Tf2-6 polyprotein-like Protein"/>
    <property type="match status" value="1"/>
</dbReference>
<dbReference type="InterPro" id="IPR038269">
    <property type="entry name" value="SCAN_sf"/>
</dbReference>
<dbReference type="GO" id="GO:0004519">
    <property type="term" value="F:endonuclease activity"/>
    <property type="evidence" value="ECO:0007669"/>
    <property type="project" value="UniProtKB-KW"/>
</dbReference>
<dbReference type="EMBL" id="JBAMIC010000024">
    <property type="protein sequence ID" value="KAK7090103.1"/>
    <property type="molecule type" value="Genomic_DNA"/>
</dbReference>
<evidence type="ECO:0000256" key="1">
    <source>
        <dbReference type="ARBA" id="ARBA00022679"/>
    </source>
</evidence>
<keyword evidence="5" id="KW-0378">Hydrolase</keyword>
<dbReference type="InterPro" id="IPR036397">
    <property type="entry name" value="RNaseH_sf"/>
</dbReference>
<feature type="compositionally biased region" description="Basic and acidic residues" evidence="8">
    <location>
        <begin position="30"/>
        <end position="68"/>
    </location>
</feature>
<dbReference type="GO" id="GO:0008270">
    <property type="term" value="F:zinc ion binding"/>
    <property type="evidence" value="ECO:0007669"/>
    <property type="project" value="UniProtKB-KW"/>
</dbReference>
<keyword evidence="1" id="KW-0808">Transferase</keyword>
<dbReference type="FunFam" id="1.10.340.70:FF:000001">
    <property type="entry name" value="Retrovirus-related Pol polyprotein from transposon gypsy-like Protein"/>
    <property type="match status" value="1"/>
</dbReference>
<keyword evidence="7" id="KW-0479">Metal-binding</keyword>
<protein>
    <recommendedName>
        <fullName evidence="14">Reverse transcriptase</fullName>
    </recommendedName>
</protein>
<evidence type="ECO:0000313" key="13">
    <source>
        <dbReference type="Proteomes" id="UP001374579"/>
    </source>
</evidence>
<keyword evidence="7" id="KW-0862">Zinc</keyword>
<dbReference type="SUPFAM" id="SSF56672">
    <property type="entry name" value="DNA/RNA polymerases"/>
    <property type="match status" value="1"/>
</dbReference>
<dbReference type="Gene3D" id="3.30.70.270">
    <property type="match status" value="1"/>
</dbReference>
<dbReference type="SUPFAM" id="SSF57756">
    <property type="entry name" value="Retrovirus zinc finger-like domains"/>
    <property type="match status" value="1"/>
</dbReference>
<dbReference type="Gene3D" id="3.30.420.10">
    <property type="entry name" value="Ribonuclease H-like superfamily/Ribonuclease H"/>
    <property type="match status" value="1"/>
</dbReference>
<dbReference type="SUPFAM" id="SSF47353">
    <property type="entry name" value="Retrovirus capsid dimerization domain-like"/>
    <property type="match status" value="1"/>
</dbReference>
<dbReference type="Pfam" id="PF17917">
    <property type="entry name" value="RT_RNaseH"/>
    <property type="match status" value="1"/>
</dbReference>
<dbReference type="Gene3D" id="1.10.4020.10">
    <property type="entry name" value="DNA breaking-rejoining enzymes"/>
    <property type="match status" value="1"/>
</dbReference>
<feature type="domain" description="SCAN box" evidence="10">
    <location>
        <begin position="196"/>
        <end position="261"/>
    </location>
</feature>
<dbReference type="SMART" id="SM00343">
    <property type="entry name" value="ZnF_C2HC"/>
    <property type="match status" value="1"/>
</dbReference>
<dbReference type="InterPro" id="IPR036875">
    <property type="entry name" value="Znf_CCHC_sf"/>
</dbReference>
<name>A0AAN9AN75_9CAEN</name>
<dbReference type="SUPFAM" id="SSF53098">
    <property type="entry name" value="Ribonuclease H-like"/>
    <property type="match status" value="1"/>
</dbReference>
<keyword evidence="7" id="KW-0863">Zinc-finger</keyword>
<dbReference type="GO" id="GO:0015074">
    <property type="term" value="P:DNA integration"/>
    <property type="evidence" value="ECO:0007669"/>
    <property type="project" value="InterPro"/>
</dbReference>
<evidence type="ECO:0000256" key="4">
    <source>
        <dbReference type="ARBA" id="ARBA00022759"/>
    </source>
</evidence>
<dbReference type="InterPro" id="IPR012337">
    <property type="entry name" value="RNaseH-like_sf"/>
</dbReference>
<dbReference type="GO" id="GO:0003676">
    <property type="term" value="F:nucleic acid binding"/>
    <property type="evidence" value="ECO:0007669"/>
    <property type="project" value="InterPro"/>
</dbReference>
<feature type="domain" description="CCHC-type" evidence="9">
    <location>
        <begin position="322"/>
        <end position="337"/>
    </location>
</feature>
<dbReference type="InterPro" id="IPR043502">
    <property type="entry name" value="DNA/RNA_pol_sf"/>
</dbReference>
<evidence type="ECO:0000259" key="10">
    <source>
        <dbReference type="PROSITE" id="PS50804"/>
    </source>
</evidence>
<dbReference type="FunFam" id="3.10.20.370:FF:000001">
    <property type="entry name" value="Retrovirus-related Pol polyprotein from transposon 17.6-like protein"/>
    <property type="match status" value="1"/>
</dbReference>
<keyword evidence="2" id="KW-0548">Nucleotidyltransferase</keyword>